<keyword evidence="1" id="KW-1133">Transmembrane helix</keyword>
<reference evidence="2 3" key="1">
    <citation type="submission" date="2020-02" db="EMBL/GenBank/DDBJ databases">
        <title>Genome sequence of the type strain CCBAU10050 of Rhizobium daejeonense.</title>
        <authorList>
            <person name="Gao J."/>
            <person name="Sun J."/>
        </authorList>
    </citation>
    <scope>NUCLEOTIDE SEQUENCE [LARGE SCALE GENOMIC DNA]</scope>
    <source>
        <strain evidence="2 3">CCBAU10050</strain>
    </source>
</reference>
<keyword evidence="1" id="KW-0472">Membrane</keyword>
<comment type="caution">
    <text evidence="2">The sequence shown here is derived from an EMBL/GenBank/DDBJ whole genome shotgun (WGS) entry which is preliminary data.</text>
</comment>
<organism evidence="2 3">
    <name type="scientific">Rhizobium daejeonense</name>
    <dbReference type="NCBI Taxonomy" id="240521"/>
    <lineage>
        <taxon>Bacteria</taxon>
        <taxon>Pseudomonadati</taxon>
        <taxon>Pseudomonadota</taxon>
        <taxon>Alphaproteobacteria</taxon>
        <taxon>Hyphomicrobiales</taxon>
        <taxon>Rhizobiaceae</taxon>
        <taxon>Rhizobium/Agrobacterium group</taxon>
        <taxon>Rhizobium</taxon>
    </lineage>
</organism>
<accession>A0A6M1RWP7</accession>
<sequence length="70" mass="7596">MIATARLLFTAIGLILGLTGLVWVGQGTGLFPYPATSFMINQNEWIAYGMLAMIAGLGVIWAAQSYMREN</sequence>
<dbReference type="Proteomes" id="UP000477849">
    <property type="component" value="Unassembled WGS sequence"/>
</dbReference>
<feature type="transmembrane region" description="Helical" evidence="1">
    <location>
        <begin position="45"/>
        <end position="63"/>
    </location>
</feature>
<name>A0A6M1RWP7_9HYPH</name>
<keyword evidence="1" id="KW-0812">Transmembrane</keyword>
<proteinExistence type="predicted"/>
<dbReference type="EMBL" id="JAAKZH010000002">
    <property type="protein sequence ID" value="NGO63315.1"/>
    <property type="molecule type" value="Genomic_DNA"/>
</dbReference>
<keyword evidence="3" id="KW-1185">Reference proteome</keyword>
<evidence type="ECO:0000313" key="3">
    <source>
        <dbReference type="Proteomes" id="UP000477849"/>
    </source>
</evidence>
<gene>
    <name evidence="2" type="ORF">G6N76_06485</name>
</gene>
<protein>
    <submittedName>
        <fullName evidence="2">Uncharacterized protein</fullName>
    </submittedName>
</protein>
<dbReference type="AlphaFoldDB" id="A0A6M1RWP7"/>
<evidence type="ECO:0000313" key="2">
    <source>
        <dbReference type="EMBL" id="NGO63315.1"/>
    </source>
</evidence>
<feature type="transmembrane region" description="Helical" evidence="1">
    <location>
        <begin position="7"/>
        <end position="25"/>
    </location>
</feature>
<dbReference type="RefSeq" id="WP_163904334.1">
    <property type="nucleotide sequence ID" value="NZ_CP048427.1"/>
</dbReference>
<evidence type="ECO:0000256" key="1">
    <source>
        <dbReference type="SAM" id="Phobius"/>
    </source>
</evidence>